<evidence type="ECO:0000259" key="11">
    <source>
        <dbReference type="Pfam" id="PF14360"/>
    </source>
</evidence>
<keyword evidence="7" id="KW-0443">Lipid metabolism</keyword>
<feature type="compositionally biased region" description="Basic and acidic residues" evidence="9">
    <location>
        <begin position="28"/>
        <end position="37"/>
    </location>
</feature>
<feature type="domain" description="Sphingomyelin synthase-like" evidence="11">
    <location>
        <begin position="199"/>
        <end position="270"/>
    </location>
</feature>
<dbReference type="AlphaFoldDB" id="A0A0R3RRN5"/>
<dbReference type="GO" id="GO:0005789">
    <property type="term" value="C:endoplasmic reticulum membrane"/>
    <property type="evidence" value="ECO:0007669"/>
    <property type="project" value="TreeGrafter"/>
</dbReference>
<dbReference type="STRING" id="1147741.A0A0R3RRN5"/>
<dbReference type="PANTHER" id="PTHR21290">
    <property type="entry name" value="SPHINGOMYELIN SYNTHETASE"/>
    <property type="match status" value="1"/>
</dbReference>
<dbReference type="GO" id="GO:0047493">
    <property type="term" value="F:ceramide cholinephosphotransferase activity"/>
    <property type="evidence" value="ECO:0007669"/>
    <property type="project" value="TreeGrafter"/>
</dbReference>
<evidence type="ECO:0000256" key="1">
    <source>
        <dbReference type="ARBA" id="ARBA00004141"/>
    </source>
</evidence>
<protein>
    <submittedName>
        <fullName evidence="13">PAP2_C domain-containing protein</fullName>
    </submittedName>
</protein>
<proteinExistence type="inferred from homology"/>
<sequence>MQRELGRKKYETNASFDNASFADGNSTDEERNVVEEEKKARTGKSLRTYRPEYLKTFICFIAFLISLFLNQLVICLAHDVTSRDALPDLVFAIIPEQEWALAVGDLLTCIAGILALGFITLFHRYRFIVLRRLMFTITVLYTFRAICLAVTHIPASYEDNHRKCVKPNHQATILNVLKRFSQHSFKLGLQFNENDRQICGDLLFSGHTIFVSTTTFYFNHYSPHSIWPLRWCLILMCVGGMICLSISRTHYSVDVLIAYWLSSFLFSIYHSFVLLPHRVRIRTRAYRRLLLFWTMYELEVNVPSGRLQNEVEWPLPWPKCLKRCVNNWNRRDVGTIAGCIAEQLDAHRVKTHL</sequence>
<keyword evidence="3" id="KW-0808">Transferase</keyword>
<evidence type="ECO:0000256" key="5">
    <source>
        <dbReference type="ARBA" id="ARBA00022919"/>
    </source>
</evidence>
<feature type="transmembrane region" description="Helical" evidence="10">
    <location>
        <begin position="231"/>
        <end position="251"/>
    </location>
</feature>
<dbReference type="PANTHER" id="PTHR21290:SF23">
    <property type="entry name" value="PHOSPHATIDYLCHOLINE:CERAMIDE CHOLINEPHOSPHOTRANSFERASE 2"/>
    <property type="match status" value="1"/>
</dbReference>
<evidence type="ECO:0000256" key="3">
    <source>
        <dbReference type="ARBA" id="ARBA00022679"/>
    </source>
</evidence>
<feature type="transmembrane region" description="Helical" evidence="10">
    <location>
        <begin position="257"/>
        <end position="275"/>
    </location>
</feature>
<evidence type="ECO:0000313" key="12">
    <source>
        <dbReference type="Proteomes" id="UP000050640"/>
    </source>
</evidence>
<evidence type="ECO:0000256" key="4">
    <source>
        <dbReference type="ARBA" id="ARBA00022692"/>
    </source>
</evidence>
<feature type="transmembrane region" description="Helical" evidence="10">
    <location>
        <begin position="57"/>
        <end position="79"/>
    </location>
</feature>
<feature type="transmembrane region" description="Helical" evidence="10">
    <location>
        <begin position="133"/>
        <end position="153"/>
    </location>
</feature>
<evidence type="ECO:0000313" key="13">
    <source>
        <dbReference type="WBParaSite" id="EEL_0000441801-mRNA-1"/>
    </source>
</evidence>
<accession>A0A0R3RRN5</accession>
<dbReference type="Pfam" id="PF14360">
    <property type="entry name" value="PAP2_C"/>
    <property type="match status" value="1"/>
</dbReference>
<dbReference type="Proteomes" id="UP000050640">
    <property type="component" value="Unplaced"/>
</dbReference>
<keyword evidence="5" id="KW-0746">Sphingolipid metabolism</keyword>
<dbReference type="GO" id="GO:0046513">
    <property type="term" value="P:ceramide biosynthetic process"/>
    <property type="evidence" value="ECO:0007669"/>
    <property type="project" value="TreeGrafter"/>
</dbReference>
<keyword evidence="4 10" id="KW-0812">Transmembrane</keyword>
<feature type="compositionally biased region" description="Basic and acidic residues" evidence="9">
    <location>
        <begin position="1"/>
        <end position="11"/>
    </location>
</feature>
<dbReference type="GO" id="GO:0005886">
    <property type="term" value="C:plasma membrane"/>
    <property type="evidence" value="ECO:0007669"/>
    <property type="project" value="TreeGrafter"/>
</dbReference>
<comment type="subcellular location">
    <subcellularLocation>
        <location evidence="1">Membrane</location>
        <topology evidence="1">Multi-pass membrane protein</topology>
    </subcellularLocation>
</comment>
<evidence type="ECO:0000256" key="2">
    <source>
        <dbReference type="ARBA" id="ARBA00005441"/>
    </source>
</evidence>
<evidence type="ECO:0000256" key="7">
    <source>
        <dbReference type="ARBA" id="ARBA00023098"/>
    </source>
</evidence>
<dbReference type="WBParaSite" id="EEL_0000441801-mRNA-1">
    <property type="protein sequence ID" value="EEL_0000441801-mRNA-1"/>
    <property type="gene ID" value="EEL_0000441801"/>
</dbReference>
<organism evidence="12 13">
    <name type="scientific">Elaeophora elaphi</name>
    <dbReference type="NCBI Taxonomy" id="1147741"/>
    <lineage>
        <taxon>Eukaryota</taxon>
        <taxon>Metazoa</taxon>
        <taxon>Ecdysozoa</taxon>
        <taxon>Nematoda</taxon>
        <taxon>Chromadorea</taxon>
        <taxon>Rhabditida</taxon>
        <taxon>Spirurina</taxon>
        <taxon>Spiruromorpha</taxon>
        <taxon>Filarioidea</taxon>
        <taxon>Onchocercidae</taxon>
        <taxon>Elaeophora</taxon>
    </lineage>
</organism>
<dbReference type="InterPro" id="IPR045221">
    <property type="entry name" value="Sphingomyelin_synth-like"/>
</dbReference>
<dbReference type="InterPro" id="IPR025749">
    <property type="entry name" value="Sphingomyelin_synth-like_dom"/>
</dbReference>
<evidence type="ECO:0000256" key="9">
    <source>
        <dbReference type="SAM" id="MobiDB-lite"/>
    </source>
</evidence>
<name>A0A0R3RRN5_9BILA</name>
<feature type="region of interest" description="Disordered" evidence="9">
    <location>
        <begin position="1"/>
        <end position="37"/>
    </location>
</feature>
<keyword evidence="12" id="KW-1185">Reference proteome</keyword>
<evidence type="ECO:0000256" key="6">
    <source>
        <dbReference type="ARBA" id="ARBA00022989"/>
    </source>
</evidence>
<evidence type="ECO:0000256" key="10">
    <source>
        <dbReference type="SAM" id="Phobius"/>
    </source>
</evidence>
<dbReference type="GO" id="GO:0033188">
    <property type="term" value="F:sphingomyelin synthase activity"/>
    <property type="evidence" value="ECO:0007669"/>
    <property type="project" value="TreeGrafter"/>
</dbReference>
<dbReference type="GO" id="GO:0000139">
    <property type="term" value="C:Golgi membrane"/>
    <property type="evidence" value="ECO:0007669"/>
    <property type="project" value="TreeGrafter"/>
</dbReference>
<feature type="transmembrane region" description="Helical" evidence="10">
    <location>
        <begin position="99"/>
        <end position="121"/>
    </location>
</feature>
<keyword evidence="8 10" id="KW-0472">Membrane</keyword>
<keyword evidence="6 10" id="KW-1133">Transmembrane helix</keyword>
<evidence type="ECO:0000256" key="8">
    <source>
        <dbReference type="ARBA" id="ARBA00023136"/>
    </source>
</evidence>
<reference evidence="13" key="1">
    <citation type="submission" date="2017-02" db="UniProtKB">
        <authorList>
            <consortium name="WormBaseParasite"/>
        </authorList>
    </citation>
    <scope>IDENTIFICATION</scope>
</reference>
<comment type="similarity">
    <text evidence="2">Belongs to the sphingomyelin synthase family.</text>
</comment>
<dbReference type="GO" id="GO:0006686">
    <property type="term" value="P:sphingomyelin biosynthetic process"/>
    <property type="evidence" value="ECO:0007669"/>
    <property type="project" value="TreeGrafter"/>
</dbReference>